<proteinExistence type="predicted"/>
<name>A0A192GNW1_FRG3V</name>
<reference evidence="1" key="1">
    <citation type="submission" date="2016-10" db="EMBL/GenBank/DDBJ databases">
        <title>Genomic sequence of a ranavirus isolated from short-finned eel (Anguilla australis).</title>
        <authorList>
            <person name="Subramaniam K."/>
            <person name="Toffan A."/>
            <person name="Cappellozza E."/>
            <person name="Steckler N.K."/>
            <person name="Olesen N.J."/>
            <person name="Waltzek T.B."/>
        </authorList>
    </citation>
    <scope>NUCLEOTIDE SEQUENCE [LARGE SCALE GENOMIC DNA]</scope>
    <source>
        <strain evidence="1">ANGA14001</strain>
    </source>
</reference>
<evidence type="ECO:0000313" key="1">
    <source>
        <dbReference type="EMBL" id="ANK58072.1"/>
    </source>
</evidence>
<dbReference type="KEGG" id="vg:28218282"/>
<dbReference type="EMBL" id="KX353311">
    <property type="protein sequence ID" value="ANK58072.1"/>
    <property type="molecule type" value="Genomic_DNA"/>
</dbReference>
<protein>
    <submittedName>
        <fullName evidence="1">Uncharacterized protein</fullName>
    </submittedName>
</protein>
<sequence>MATMENALLAMRRAVADLTSAKPVAQLRQQHSLPATEVVLPDVPEFLKTKQAIKEALLDMTNSQFERVKYFLMDSCIENAGYHRLKKSMSEKSRLETP</sequence>
<gene>
    <name evidence="1" type="primary">ORF76</name>
    <name evidence="1" type="ORF">SERV_ORF76</name>
</gene>
<accession>A0A192GNW1</accession>
<organism evidence="1">
    <name type="scientific">short-finned eel virus</name>
    <dbReference type="NCBI Taxonomy" id="2848076"/>
    <lineage>
        <taxon>Viruses</taxon>
        <taxon>Varidnaviria</taxon>
        <taxon>Bamfordvirae</taxon>
        <taxon>Nucleocytoviricota</taxon>
        <taxon>Megaviricetes</taxon>
        <taxon>Pimascovirales</taxon>
        <taxon>Pimascovirales incertae sedis</taxon>
        <taxon>Iridoviridae</taxon>
        <taxon>Alphairidovirinae</taxon>
        <taxon>Ranavirus</taxon>
        <taxon>Ranavirus rana1</taxon>
        <taxon>Frog virus 3</taxon>
    </lineage>
</organism>